<dbReference type="RefSeq" id="WP_136429039.1">
    <property type="nucleotide sequence ID" value="NZ_SSSM01000006.1"/>
</dbReference>
<gene>
    <name evidence="14" type="ORF">E6C64_17825</name>
</gene>
<evidence type="ECO:0000256" key="7">
    <source>
        <dbReference type="ARBA" id="ARBA00022840"/>
    </source>
</evidence>
<feature type="transmembrane region" description="Helical" evidence="10">
    <location>
        <begin position="221"/>
        <end position="243"/>
    </location>
</feature>
<evidence type="ECO:0000256" key="1">
    <source>
        <dbReference type="ARBA" id="ARBA00000085"/>
    </source>
</evidence>
<dbReference type="EC" id="2.7.13.3" evidence="2"/>
<keyword evidence="7" id="KW-0067">ATP-binding</keyword>
<evidence type="ECO:0000256" key="8">
    <source>
        <dbReference type="ARBA" id="ARBA00023012"/>
    </source>
</evidence>
<evidence type="ECO:0000259" key="13">
    <source>
        <dbReference type="Pfam" id="PF13796"/>
    </source>
</evidence>
<evidence type="ECO:0000256" key="9">
    <source>
        <dbReference type="SAM" id="MobiDB-lite"/>
    </source>
</evidence>
<dbReference type="Pfam" id="PF07730">
    <property type="entry name" value="HisKA_3"/>
    <property type="match status" value="1"/>
</dbReference>
<evidence type="ECO:0000313" key="15">
    <source>
        <dbReference type="Proteomes" id="UP000309133"/>
    </source>
</evidence>
<dbReference type="GO" id="GO:0005524">
    <property type="term" value="F:ATP binding"/>
    <property type="evidence" value="ECO:0007669"/>
    <property type="project" value="UniProtKB-KW"/>
</dbReference>
<dbReference type="SUPFAM" id="SSF55874">
    <property type="entry name" value="ATPase domain of HSP90 chaperone/DNA topoisomerase II/histidine kinase"/>
    <property type="match status" value="1"/>
</dbReference>
<dbReference type="InterPro" id="IPR050482">
    <property type="entry name" value="Sensor_HK_TwoCompSys"/>
</dbReference>
<evidence type="ECO:0000256" key="10">
    <source>
        <dbReference type="SAM" id="Phobius"/>
    </source>
</evidence>
<dbReference type="InterPro" id="IPR011712">
    <property type="entry name" value="Sig_transdc_His_kin_sub3_dim/P"/>
</dbReference>
<keyword evidence="6" id="KW-0418">Kinase</keyword>
<feature type="domain" description="Histidine kinase/HSP90-like ATPase" evidence="11">
    <location>
        <begin position="395"/>
        <end position="485"/>
    </location>
</feature>
<keyword evidence="10" id="KW-1133">Transmembrane helix</keyword>
<protein>
    <recommendedName>
        <fullName evidence="2">histidine kinase</fullName>
        <ecNumber evidence="2">2.7.13.3</ecNumber>
    </recommendedName>
</protein>
<keyword evidence="5" id="KW-0547">Nucleotide-binding</keyword>
<feature type="transmembrane region" description="Helical" evidence="10">
    <location>
        <begin position="79"/>
        <end position="99"/>
    </location>
</feature>
<keyword evidence="4" id="KW-0808">Transferase</keyword>
<keyword evidence="10" id="KW-0812">Transmembrane</keyword>
<proteinExistence type="predicted"/>
<name>A0A4S4FFX1_9MICO</name>
<accession>A0A4S4FFX1</accession>
<feature type="compositionally biased region" description="Low complexity" evidence="9">
    <location>
        <begin position="485"/>
        <end position="497"/>
    </location>
</feature>
<evidence type="ECO:0000256" key="4">
    <source>
        <dbReference type="ARBA" id="ARBA00022679"/>
    </source>
</evidence>
<keyword evidence="10" id="KW-0472">Membrane</keyword>
<dbReference type="Pfam" id="PF02518">
    <property type="entry name" value="HATPase_c"/>
    <property type="match status" value="1"/>
</dbReference>
<feature type="domain" description="Putative sensor" evidence="13">
    <location>
        <begin position="54"/>
        <end position="259"/>
    </location>
</feature>
<evidence type="ECO:0000259" key="11">
    <source>
        <dbReference type="Pfam" id="PF02518"/>
    </source>
</evidence>
<dbReference type="GO" id="GO:0000155">
    <property type="term" value="F:phosphorelay sensor kinase activity"/>
    <property type="evidence" value="ECO:0007669"/>
    <property type="project" value="InterPro"/>
</dbReference>
<evidence type="ECO:0000256" key="3">
    <source>
        <dbReference type="ARBA" id="ARBA00022553"/>
    </source>
</evidence>
<dbReference type="PANTHER" id="PTHR24421:SF10">
    <property type="entry name" value="NITRATE_NITRITE SENSOR PROTEIN NARQ"/>
    <property type="match status" value="1"/>
</dbReference>
<dbReference type="CDD" id="cd16917">
    <property type="entry name" value="HATPase_UhpB-NarQ-NarX-like"/>
    <property type="match status" value="1"/>
</dbReference>
<comment type="caution">
    <text evidence="14">The sequence shown here is derived from an EMBL/GenBank/DDBJ whole genome shotgun (WGS) entry which is preliminary data.</text>
</comment>
<keyword evidence="3" id="KW-0597">Phosphoprotein</keyword>
<dbReference type="Gene3D" id="1.20.5.1930">
    <property type="match status" value="1"/>
</dbReference>
<keyword evidence="8" id="KW-0902">Two-component regulatory system</keyword>
<dbReference type="GO" id="GO:0046983">
    <property type="term" value="F:protein dimerization activity"/>
    <property type="evidence" value="ECO:0007669"/>
    <property type="project" value="InterPro"/>
</dbReference>
<evidence type="ECO:0000256" key="5">
    <source>
        <dbReference type="ARBA" id="ARBA00022741"/>
    </source>
</evidence>
<dbReference type="GO" id="GO:0016020">
    <property type="term" value="C:membrane"/>
    <property type="evidence" value="ECO:0007669"/>
    <property type="project" value="InterPro"/>
</dbReference>
<feature type="transmembrane region" description="Helical" evidence="10">
    <location>
        <begin position="52"/>
        <end position="73"/>
    </location>
</feature>
<dbReference type="EMBL" id="SSSM01000006">
    <property type="protein sequence ID" value="THG28652.1"/>
    <property type="molecule type" value="Genomic_DNA"/>
</dbReference>
<evidence type="ECO:0000256" key="2">
    <source>
        <dbReference type="ARBA" id="ARBA00012438"/>
    </source>
</evidence>
<dbReference type="Gene3D" id="3.30.565.10">
    <property type="entry name" value="Histidine kinase-like ATPase, C-terminal domain"/>
    <property type="match status" value="1"/>
</dbReference>
<dbReference type="AlphaFoldDB" id="A0A4S4FFX1"/>
<feature type="compositionally biased region" description="Low complexity" evidence="9">
    <location>
        <begin position="10"/>
        <end position="21"/>
    </location>
</feature>
<dbReference type="InterPro" id="IPR036890">
    <property type="entry name" value="HATPase_C_sf"/>
</dbReference>
<organism evidence="14 15">
    <name type="scientific">Naasia lichenicola</name>
    <dbReference type="NCBI Taxonomy" id="2565933"/>
    <lineage>
        <taxon>Bacteria</taxon>
        <taxon>Bacillati</taxon>
        <taxon>Actinomycetota</taxon>
        <taxon>Actinomycetes</taxon>
        <taxon>Micrococcales</taxon>
        <taxon>Microbacteriaceae</taxon>
        <taxon>Naasia</taxon>
    </lineage>
</organism>
<dbReference type="OrthoDB" id="5242012at2"/>
<feature type="domain" description="Signal transduction histidine kinase subgroup 3 dimerisation and phosphoacceptor" evidence="12">
    <location>
        <begin position="290"/>
        <end position="353"/>
    </location>
</feature>
<dbReference type="InterPro" id="IPR003594">
    <property type="entry name" value="HATPase_dom"/>
</dbReference>
<feature type="region of interest" description="Disordered" evidence="9">
    <location>
        <begin position="1"/>
        <end position="25"/>
    </location>
</feature>
<feature type="region of interest" description="Disordered" evidence="9">
    <location>
        <begin position="485"/>
        <end position="518"/>
    </location>
</feature>
<feature type="compositionally biased region" description="Polar residues" evidence="9">
    <location>
        <begin position="505"/>
        <end position="518"/>
    </location>
</feature>
<keyword evidence="15" id="KW-1185">Reference proteome</keyword>
<dbReference type="InterPro" id="IPR025828">
    <property type="entry name" value="Put_sensor_dom"/>
</dbReference>
<evidence type="ECO:0000259" key="12">
    <source>
        <dbReference type="Pfam" id="PF07730"/>
    </source>
</evidence>
<feature type="transmembrane region" description="Helical" evidence="10">
    <location>
        <begin position="143"/>
        <end position="169"/>
    </location>
</feature>
<evidence type="ECO:0000256" key="6">
    <source>
        <dbReference type="ARBA" id="ARBA00022777"/>
    </source>
</evidence>
<evidence type="ECO:0000313" key="14">
    <source>
        <dbReference type="EMBL" id="THG28652.1"/>
    </source>
</evidence>
<dbReference type="Proteomes" id="UP000309133">
    <property type="component" value="Unassembled WGS sequence"/>
</dbReference>
<comment type="catalytic activity">
    <reaction evidence="1">
        <text>ATP + protein L-histidine = ADP + protein N-phospho-L-histidine.</text>
        <dbReference type="EC" id="2.7.13.3"/>
    </reaction>
</comment>
<dbReference type="PANTHER" id="PTHR24421">
    <property type="entry name" value="NITRATE/NITRITE SENSOR PROTEIN NARX-RELATED"/>
    <property type="match status" value="1"/>
</dbReference>
<reference evidence="14 15" key="1">
    <citation type="submission" date="2019-04" db="EMBL/GenBank/DDBJ databases">
        <authorList>
            <person name="Jiang L."/>
        </authorList>
    </citation>
    <scope>NUCLEOTIDE SEQUENCE [LARGE SCALE GENOMIC DNA]</scope>
    <source>
        <strain evidence="14 15">YIM 131853</strain>
    </source>
</reference>
<sequence>MSQSLPAVGRPPAASSPTARPGIRLEADPTADGLAKRRPLYLRLWRGVPRELGYLVPTWIIAVVVFNFLTAAIATGASLVFLFVGIIIVSLVLVAARYLGSFELLRLRSSGLPPIAEPRWTPPFAGKTFMRAVIDPLASAHHWLYYVHGAIVNFLVAIVSGVITFAWFVTGFSLLLTPLWAAVRPSNLPGFSYGPNTEIGTDWNLGTLLTYAVWDREDPGLTALAITGFTLLGAAMVALIPFITHGMTYAHWGAARVLLARFPSEDMSTEVAALAASQRAAVVAEDHSLRRLERDIHDGPQQRLMRLQMDLASAERRMADDPAQAMELMGSARLLAQETLDELRALTQGFAPPLLQDRGLSAAIEALALRSSVPVECSIDLGGRTLPGEIERGSYFIVAELLSNAVKHAEATAIALRVHVVEGSAEGAPVTLTLEIDDNGRGGATLVPGHGLVGLTERVAGMRGTLDLASPAGGPTRIAATIPLPIESQPPESISPAEPTPPVGSTPTLPINPGDPTS</sequence>
<dbReference type="Pfam" id="PF13796">
    <property type="entry name" value="Sensor"/>
    <property type="match status" value="1"/>
</dbReference>